<sequence length="191" mass="20520">MSGEVLLVRHPPVAQHWAGRCYGRSDMGWSRAGAALARRLAAELAVETFDAIVHSGAIRTRRLAGWVARRGGGATIADPRWVERDFGSWEGRSWDAIWRETGDLMDRMMTDPHGFRPGGGETGGELSRRALAAWDALPQGGRVLVVTHGGPIAAIGTHVAGRPLERMIEAVPACGAILRLPRDACSGGGRR</sequence>
<gene>
    <name evidence="1" type="ORF">V8201_15150</name>
</gene>
<dbReference type="PANTHER" id="PTHR48100:SF1">
    <property type="entry name" value="HISTIDINE PHOSPHATASE FAMILY PROTEIN-RELATED"/>
    <property type="match status" value="1"/>
</dbReference>
<comment type="caution">
    <text evidence="1">The sequence shown here is derived from an EMBL/GenBank/DDBJ whole genome shotgun (WGS) entry which is preliminary data.</text>
</comment>
<dbReference type="PANTHER" id="PTHR48100">
    <property type="entry name" value="BROAD-SPECIFICITY PHOSPHATASE YOR283W-RELATED"/>
    <property type="match status" value="1"/>
</dbReference>
<dbReference type="InterPro" id="IPR013078">
    <property type="entry name" value="His_Pase_superF_clade-1"/>
</dbReference>
<dbReference type="SUPFAM" id="SSF53254">
    <property type="entry name" value="Phosphoglycerate mutase-like"/>
    <property type="match status" value="1"/>
</dbReference>
<name>A0ABU8H5Y3_9SPHN</name>
<dbReference type="InterPro" id="IPR050275">
    <property type="entry name" value="PGM_Phosphatase"/>
</dbReference>
<dbReference type="InterPro" id="IPR029033">
    <property type="entry name" value="His_PPase_superfam"/>
</dbReference>
<organism evidence="1 2">
    <name type="scientific">Sphingomonas kyungheensis</name>
    <dbReference type="NCBI Taxonomy" id="1069987"/>
    <lineage>
        <taxon>Bacteria</taxon>
        <taxon>Pseudomonadati</taxon>
        <taxon>Pseudomonadota</taxon>
        <taxon>Alphaproteobacteria</taxon>
        <taxon>Sphingomonadales</taxon>
        <taxon>Sphingomonadaceae</taxon>
        <taxon>Sphingomonas</taxon>
    </lineage>
</organism>
<reference evidence="1 2" key="1">
    <citation type="journal article" date="2013" name="Int. J. Syst. Evol. Microbiol.">
        <title>Sphingomonas kyungheensis sp. nov., a bacterium with ginsenoside-converting activity isolated from soil of a ginseng field.</title>
        <authorList>
            <person name="Son H.M."/>
            <person name="Yang J.E."/>
            <person name="Park Y."/>
            <person name="Han C.K."/>
            <person name="Kim S.G."/>
            <person name="Kook M."/>
            <person name="Yi T.H."/>
        </authorList>
    </citation>
    <scope>NUCLEOTIDE SEQUENCE [LARGE SCALE GENOMIC DNA]</scope>
    <source>
        <strain evidence="1 2">LMG 26582</strain>
    </source>
</reference>
<dbReference type="Pfam" id="PF00300">
    <property type="entry name" value="His_Phos_1"/>
    <property type="match status" value="1"/>
</dbReference>
<keyword evidence="2" id="KW-1185">Reference proteome</keyword>
<dbReference type="Proteomes" id="UP001367771">
    <property type="component" value="Unassembled WGS sequence"/>
</dbReference>
<dbReference type="Gene3D" id="3.40.50.1240">
    <property type="entry name" value="Phosphoglycerate mutase-like"/>
    <property type="match status" value="1"/>
</dbReference>
<accession>A0ABU8H5Y3</accession>
<proteinExistence type="predicted"/>
<dbReference type="RefSeq" id="WP_271300089.1">
    <property type="nucleotide sequence ID" value="NZ_JBBBDM010000009.1"/>
</dbReference>
<dbReference type="CDD" id="cd07040">
    <property type="entry name" value="HP"/>
    <property type="match status" value="1"/>
</dbReference>
<evidence type="ECO:0000313" key="2">
    <source>
        <dbReference type="Proteomes" id="UP001367771"/>
    </source>
</evidence>
<protein>
    <submittedName>
        <fullName evidence="1">Histidine phosphatase family protein</fullName>
    </submittedName>
</protein>
<evidence type="ECO:0000313" key="1">
    <source>
        <dbReference type="EMBL" id="MEI5688427.1"/>
    </source>
</evidence>
<dbReference type="EMBL" id="JBBBDM010000009">
    <property type="protein sequence ID" value="MEI5688427.1"/>
    <property type="molecule type" value="Genomic_DNA"/>
</dbReference>